<reference evidence="5 6" key="1">
    <citation type="journal article" date="2015" name="Antonie Van Leeuwenhoek">
        <title>Oceanobacillus bengalensis sp. nov., a bacterium isolated from seawater of the Bay of Bengal.</title>
        <authorList>
            <person name="Yongchang O."/>
            <person name="Xiang W."/>
            <person name="Wang G."/>
        </authorList>
    </citation>
    <scope>NUCLEOTIDE SEQUENCE [LARGE SCALE GENOMIC DNA]</scope>
    <source>
        <strain evidence="5 6">MCCC 1K00260</strain>
    </source>
</reference>
<organism evidence="5 6">
    <name type="scientific">Oceanobacillus bengalensis</name>
    <dbReference type="NCBI Taxonomy" id="1435466"/>
    <lineage>
        <taxon>Bacteria</taxon>
        <taxon>Bacillati</taxon>
        <taxon>Bacillota</taxon>
        <taxon>Bacilli</taxon>
        <taxon>Bacillales</taxon>
        <taxon>Bacillaceae</taxon>
        <taxon>Oceanobacillus</taxon>
    </lineage>
</organism>
<dbReference type="Pfam" id="PF00356">
    <property type="entry name" value="LacI"/>
    <property type="match status" value="1"/>
</dbReference>
<evidence type="ECO:0000313" key="5">
    <source>
        <dbReference type="EMBL" id="RKQ13490.1"/>
    </source>
</evidence>
<dbReference type="InterPro" id="IPR000843">
    <property type="entry name" value="HTH_LacI"/>
</dbReference>
<dbReference type="PROSITE" id="PS50932">
    <property type="entry name" value="HTH_LACI_2"/>
    <property type="match status" value="1"/>
</dbReference>
<sequence length="337" mass="37756">MSITIKDVAKKANVSIATVSRILNNKPGYSKKTEEIVLKVIEELGYHPNSIARGLINKRTHTIGVLLPKISSMLMNEIIRGIEDTTHQYGSSVIVCHTESNGQKTMQYLQLLHEKQVDGIIFTSETLKEEYYQFVKKMNIPMVLLSTESYTFPVPFVKVNDKHAAYSATEYLIKNGHKTIGMISGKKEDLVAGQPRIDGFLQAMKAYELPVSDNHVVCEDGFSFEDGVSGFHNLQKQLPDMTAIFAASDEIALGIISTAYQMNIRVPEQLSVIGYDNLTIAEMSIPPLTTVGQPLYEMGEKATEMVFEMFEKKQTVESRIFPHEIVERKSVKNVTKA</sequence>
<dbReference type="PANTHER" id="PTHR30146">
    <property type="entry name" value="LACI-RELATED TRANSCRIPTIONAL REPRESSOR"/>
    <property type="match status" value="1"/>
</dbReference>
<dbReference type="InterPro" id="IPR010982">
    <property type="entry name" value="Lambda_DNA-bd_dom_sf"/>
</dbReference>
<accession>A0A494YTQ4</accession>
<dbReference type="RefSeq" id="WP_121133626.1">
    <property type="nucleotide sequence ID" value="NZ_JBHUFK010000010.1"/>
</dbReference>
<evidence type="ECO:0000313" key="6">
    <source>
        <dbReference type="Proteomes" id="UP000281813"/>
    </source>
</evidence>
<dbReference type="PANTHER" id="PTHR30146:SF149">
    <property type="entry name" value="HTH-TYPE TRANSCRIPTIONAL REGULATOR EBGR"/>
    <property type="match status" value="1"/>
</dbReference>
<dbReference type="EMBL" id="RBZO01000030">
    <property type="protein sequence ID" value="RKQ13490.1"/>
    <property type="molecule type" value="Genomic_DNA"/>
</dbReference>
<evidence type="ECO:0000256" key="2">
    <source>
        <dbReference type="ARBA" id="ARBA00023125"/>
    </source>
</evidence>
<comment type="caution">
    <text evidence="5">The sequence shown here is derived from an EMBL/GenBank/DDBJ whole genome shotgun (WGS) entry which is preliminary data.</text>
</comment>
<keyword evidence="6" id="KW-1185">Reference proteome</keyword>
<dbReference type="SUPFAM" id="SSF47413">
    <property type="entry name" value="lambda repressor-like DNA-binding domains"/>
    <property type="match status" value="1"/>
</dbReference>
<dbReference type="InterPro" id="IPR028082">
    <property type="entry name" value="Peripla_BP_I"/>
</dbReference>
<dbReference type="CDD" id="cd19975">
    <property type="entry name" value="PBP1_CcpA-like"/>
    <property type="match status" value="1"/>
</dbReference>
<dbReference type="PROSITE" id="PS00356">
    <property type="entry name" value="HTH_LACI_1"/>
    <property type="match status" value="1"/>
</dbReference>
<keyword evidence="3" id="KW-0804">Transcription</keyword>
<dbReference type="GO" id="GO:0003700">
    <property type="term" value="F:DNA-binding transcription factor activity"/>
    <property type="evidence" value="ECO:0007669"/>
    <property type="project" value="TreeGrafter"/>
</dbReference>
<dbReference type="OrthoDB" id="9784962at2"/>
<protein>
    <submittedName>
        <fullName evidence="5">LacI family transcriptional regulator</fullName>
    </submittedName>
</protein>
<evidence type="ECO:0000256" key="3">
    <source>
        <dbReference type="ARBA" id="ARBA00023163"/>
    </source>
</evidence>
<dbReference type="Pfam" id="PF00532">
    <property type="entry name" value="Peripla_BP_1"/>
    <property type="match status" value="1"/>
</dbReference>
<dbReference type="Proteomes" id="UP000281813">
    <property type="component" value="Unassembled WGS sequence"/>
</dbReference>
<dbReference type="GO" id="GO:0000976">
    <property type="term" value="F:transcription cis-regulatory region binding"/>
    <property type="evidence" value="ECO:0007669"/>
    <property type="project" value="TreeGrafter"/>
</dbReference>
<dbReference type="Gene3D" id="1.10.260.40">
    <property type="entry name" value="lambda repressor-like DNA-binding domains"/>
    <property type="match status" value="1"/>
</dbReference>
<feature type="domain" description="HTH lacI-type" evidence="4">
    <location>
        <begin position="3"/>
        <end position="57"/>
    </location>
</feature>
<keyword evidence="2" id="KW-0238">DNA-binding</keyword>
<dbReference type="CDD" id="cd01392">
    <property type="entry name" value="HTH_LacI"/>
    <property type="match status" value="1"/>
</dbReference>
<name>A0A494YTQ4_9BACI</name>
<dbReference type="AlphaFoldDB" id="A0A494YTQ4"/>
<keyword evidence="1" id="KW-0805">Transcription regulation</keyword>
<dbReference type="SUPFAM" id="SSF53822">
    <property type="entry name" value="Periplasmic binding protein-like I"/>
    <property type="match status" value="1"/>
</dbReference>
<evidence type="ECO:0000259" key="4">
    <source>
        <dbReference type="PROSITE" id="PS50932"/>
    </source>
</evidence>
<gene>
    <name evidence="5" type="ORF">D8M05_16080</name>
</gene>
<evidence type="ECO:0000256" key="1">
    <source>
        <dbReference type="ARBA" id="ARBA00023015"/>
    </source>
</evidence>
<dbReference type="InterPro" id="IPR001761">
    <property type="entry name" value="Peripla_BP/Lac1_sug-bd_dom"/>
</dbReference>
<dbReference type="SMART" id="SM00354">
    <property type="entry name" value="HTH_LACI"/>
    <property type="match status" value="1"/>
</dbReference>
<proteinExistence type="predicted"/>
<dbReference type="PRINTS" id="PR00036">
    <property type="entry name" value="HTHLACI"/>
</dbReference>
<dbReference type="Gene3D" id="3.40.50.2300">
    <property type="match status" value="2"/>
</dbReference>